<name>A0ACC2QM37_9NEOP</name>
<evidence type="ECO:0000313" key="1">
    <source>
        <dbReference type="EMBL" id="KAJ8720777.1"/>
    </source>
</evidence>
<comment type="caution">
    <text evidence="1">The sequence shown here is derived from an EMBL/GenBank/DDBJ whole genome shotgun (WGS) entry which is preliminary data.</text>
</comment>
<organism evidence="1 2">
    <name type="scientific">Mythimna loreyi</name>
    <dbReference type="NCBI Taxonomy" id="667449"/>
    <lineage>
        <taxon>Eukaryota</taxon>
        <taxon>Metazoa</taxon>
        <taxon>Ecdysozoa</taxon>
        <taxon>Arthropoda</taxon>
        <taxon>Hexapoda</taxon>
        <taxon>Insecta</taxon>
        <taxon>Pterygota</taxon>
        <taxon>Neoptera</taxon>
        <taxon>Endopterygota</taxon>
        <taxon>Lepidoptera</taxon>
        <taxon>Glossata</taxon>
        <taxon>Ditrysia</taxon>
        <taxon>Noctuoidea</taxon>
        <taxon>Noctuidae</taxon>
        <taxon>Noctuinae</taxon>
        <taxon>Hadenini</taxon>
        <taxon>Mythimna</taxon>
    </lineage>
</organism>
<protein>
    <submittedName>
        <fullName evidence="1">Uncharacterized protein</fullName>
    </submittedName>
</protein>
<evidence type="ECO:0000313" key="2">
    <source>
        <dbReference type="Proteomes" id="UP001231649"/>
    </source>
</evidence>
<dbReference type="Proteomes" id="UP001231649">
    <property type="component" value="Chromosome 19"/>
</dbReference>
<dbReference type="EMBL" id="CM056795">
    <property type="protein sequence ID" value="KAJ8720777.1"/>
    <property type="molecule type" value="Genomic_DNA"/>
</dbReference>
<accession>A0ACC2QM37</accession>
<reference evidence="1" key="1">
    <citation type="submission" date="2023-03" db="EMBL/GenBank/DDBJ databases">
        <title>Chromosome-level genomes of two armyworms, Mythimna separata and Mythimna loreyi, provide insights into the biosynthesis and reception of sex pheromones.</title>
        <authorList>
            <person name="Zhao H."/>
        </authorList>
    </citation>
    <scope>NUCLEOTIDE SEQUENCE</scope>
    <source>
        <strain evidence="1">BeijingLab</strain>
    </source>
</reference>
<sequence>MANATGSTTSKMLKCANCNVVICEVLAFIQNKCDVMDEDSMIRLCATAFTPDEISAAKNLLFASVKIVGKKINRKREGKMQREIEDIIALIKQKDPEEMPIFVARDLQKLPPVTFDHLDATRILKDLILLKHEIETIKETYTPMDQFSKIRNELINLQQASIVNNFERDNFVNRKRGTSRMLDSSELNCESGPSGMIHITPKKMSDNNYSIIINKEVDQRHKVLCDQRTQAQHPLSPSRSRAPPSGDHLSVARSLDVARAAVLPEKTQGASFAAVTNAATENNQLIRTPQPHSAIHTQQSDDDVWQVVQRKRHRNRFLSKKGTCTEIVDSFRAANISVPLFINNVHMETCEKDIIDYIKCKTNVEVTLQKIDSKQQKQYNSYKMYVPKEKLSLFLDCSLWPDGIAFRRFVDFNRRDLDRRKKSDTSAILNING</sequence>
<keyword evidence="2" id="KW-1185">Reference proteome</keyword>
<proteinExistence type="predicted"/>
<gene>
    <name evidence="1" type="ORF">PYW08_006242</name>
</gene>